<dbReference type="EMBL" id="GGEC01077465">
    <property type="protein sequence ID" value="MBX57949.1"/>
    <property type="molecule type" value="Transcribed_RNA"/>
</dbReference>
<organism evidence="2">
    <name type="scientific">Rhizophora mucronata</name>
    <name type="common">Asiatic mangrove</name>
    <dbReference type="NCBI Taxonomy" id="61149"/>
    <lineage>
        <taxon>Eukaryota</taxon>
        <taxon>Viridiplantae</taxon>
        <taxon>Streptophyta</taxon>
        <taxon>Embryophyta</taxon>
        <taxon>Tracheophyta</taxon>
        <taxon>Spermatophyta</taxon>
        <taxon>Magnoliopsida</taxon>
        <taxon>eudicotyledons</taxon>
        <taxon>Gunneridae</taxon>
        <taxon>Pentapetalae</taxon>
        <taxon>rosids</taxon>
        <taxon>fabids</taxon>
        <taxon>Malpighiales</taxon>
        <taxon>Rhizophoraceae</taxon>
        <taxon>Rhizophora</taxon>
    </lineage>
</organism>
<name>A0A2P2PTL0_RHIMU</name>
<accession>A0A2P2PTL0</accession>
<evidence type="ECO:0000256" key="1">
    <source>
        <dbReference type="SAM" id="Phobius"/>
    </source>
</evidence>
<keyword evidence="1" id="KW-1133">Transmembrane helix</keyword>
<evidence type="ECO:0000313" key="2">
    <source>
        <dbReference type="EMBL" id="MBX57949.1"/>
    </source>
</evidence>
<reference evidence="2" key="1">
    <citation type="submission" date="2018-02" db="EMBL/GenBank/DDBJ databases">
        <title>Rhizophora mucronata_Transcriptome.</title>
        <authorList>
            <person name="Meera S.P."/>
            <person name="Sreeshan A."/>
            <person name="Augustine A."/>
        </authorList>
    </citation>
    <scope>NUCLEOTIDE SEQUENCE</scope>
    <source>
        <tissue evidence="2">Leaf</tissue>
    </source>
</reference>
<proteinExistence type="predicted"/>
<keyword evidence="1" id="KW-0812">Transmembrane</keyword>
<keyword evidence="1" id="KW-0472">Membrane</keyword>
<dbReference type="AlphaFoldDB" id="A0A2P2PTL0"/>
<sequence>MLALKVFNSCFSTWIWLNYQFEELLLFSLLFSISIFYHGVSTCL</sequence>
<feature type="transmembrane region" description="Helical" evidence="1">
    <location>
        <begin position="24"/>
        <end position="40"/>
    </location>
</feature>
<protein>
    <submittedName>
        <fullName evidence="2">Uncharacterized protein</fullName>
    </submittedName>
</protein>